<gene>
    <name evidence="2" type="ORF">JJ685_03285</name>
</gene>
<evidence type="ECO:0000313" key="2">
    <source>
        <dbReference type="EMBL" id="MBL0390159.1"/>
    </source>
</evidence>
<accession>A0A936YU49</accession>
<keyword evidence="3" id="KW-1185">Reference proteome</keyword>
<dbReference type="AlphaFoldDB" id="A0A936YU49"/>
<evidence type="ECO:0000313" key="3">
    <source>
        <dbReference type="Proteomes" id="UP000599109"/>
    </source>
</evidence>
<feature type="region of interest" description="Disordered" evidence="1">
    <location>
        <begin position="1"/>
        <end position="56"/>
    </location>
</feature>
<feature type="compositionally biased region" description="Basic and acidic residues" evidence="1">
    <location>
        <begin position="43"/>
        <end position="56"/>
    </location>
</feature>
<sequence length="56" mass="6187">MPDLNNADPTPPDEVKAKLERSAEESRQLDSPARTNESTIQPEKPEKDILEGFHGG</sequence>
<organism evidence="2 3">
    <name type="scientific">Ramlibacter monticola</name>
    <dbReference type="NCBI Taxonomy" id="1926872"/>
    <lineage>
        <taxon>Bacteria</taxon>
        <taxon>Pseudomonadati</taxon>
        <taxon>Pseudomonadota</taxon>
        <taxon>Betaproteobacteria</taxon>
        <taxon>Burkholderiales</taxon>
        <taxon>Comamonadaceae</taxon>
        <taxon>Ramlibacter</taxon>
    </lineage>
</organism>
<dbReference type="Proteomes" id="UP000599109">
    <property type="component" value="Unassembled WGS sequence"/>
</dbReference>
<comment type="caution">
    <text evidence="2">The sequence shown here is derived from an EMBL/GenBank/DDBJ whole genome shotgun (WGS) entry which is preliminary data.</text>
</comment>
<dbReference type="RefSeq" id="WP_201672731.1">
    <property type="nucleotide sequence ID" value="NZ_JAEQNE010000001.1"/>
</dbReference>
<name>A0A936YU49_9BURK</name>
<evidence type="ECO:0000256" key="1">
    <source>
        <dbReference type="SAM" id="MobiDB-lite"/>
    </source>
</evidence>
<feature type="compositionally biased region" description="Basic and acidic residues" evidence="1">
    <location>
        <begin position="13"/>
        <end position="28"/>
    </location>
</feature>
<dbReference type="EMBL" id="JAEQNE010000001">
    <property type="protein sequence ID" value="MBL0390159.1"/>
    <property type="molecule type" value="Genomic_DNA"/>
</dbReference>
<protein>
    <submittedName>
        <fullName evidence="2">Uncharacterized protein</fullName>
    </submittedName>
</protein>
<reference evidence="2 3" key="1">
    <citation type="journal article" date="2017" name="Int. J. Syst. Evol. Microbiol.">
        <title>Ramlibacter monticola sp. nov., isolated from forest soil.</title>
        <authorList>
            <person name="Chaudhary D.K."/>
            <person name="Kim J."/>
        </authorList>
    </citation>
    <scope>NUCLEOTIDE SEQUENCE [LARGE SCALE GENOMIC DNA]</scope>
    <source>
        <strain evidence="2 3">KACC 19175</strain>
    </source>
</reference>
<proteinExistence type="predicted"/>